<keyword evidence="6" id="KW-1185">Reference proteome</keyword>
<sequence>MTAQYESTDVLIIGAGPTGLLLSSELGLRCKTRNIVLEKDTSIYKYPRAFTLGQHSVRLLQGLGLYSKIYSEIGYCSSLISMVGGTDSRFQKTPFLERELQTGHSALHANLHFKQPVMERILHDLIHKDEYSELRTGCNVTSISEDDDWVYVEYEHAGLKKRVKSRFLVGADGKIGYTRKKYLEPKGVIMESTLPWTMLAGSVNILVKRPTPESHPDFPLWAIGYTPDRVLDAFIPNSFIFKCNPNRPVVSCRLGRPSEDPMPWRFEIATRDNEDGMAVLDPNTVMHSTIYPYLRRPGSDFGVHGMVEYPHDCLELVTVNPYRYSARTCNRWFIGRSILAGDAAHVFPPFAGLGVECGLMDASGLAWRLAHLLNQPSSPSPQTIAAVLSSWERERRTHVVHALSLTLRNAIWIEQSHVKSTLTQWLVYIQRLVPAWKAGIENPNERPVEYAYEPGVSFVPIGLSGMKTRSQGASMVCPQIGCVVLGGGGADAGGEVRLLDDILFDRAKTGVLQLLVLLPSAPLLSQFISQIADLIPRIASLSDNTVLGSEAVLLLFPSPHTHSTTYPSLISLLPTNLKDTTLLRPASLAEYAASALLADRPYPAMYNEGRIHEEFPGARYVLVRLDRVVFAACGDEGALEGVLRGVGGVLGGA</sequence>
<accession>A0A6A6WKI0</accession>
<dbReference type="PRINTS" id="PR00420">
    <property type="entry name" value="RNGMNOXGNASE"/>
</dbReference>
<keyword evidence="1" id="KW-0285">Flavoprotein</keyword>
<keyword evidence="2" id="KW-0274">FAD</keyword>
<dbReference type="InterPro" id="IPR050641">
    <property type="entry name" value="RIFMO-like"/>
</dbReference>
<dbReference type="InterPro" id="IPR036188">
    <property type="entry name" value="FAD/NAD-bd_sf"/>
</dbReference>
<evidence type="ECO:0000256" key="1">
    <source>
        <dbReference type="ARBA" id="ARBA00022630"/>
    </source>
</evidence>
<evidence type="ECO:0000256" key="3">
    <source>
        <dbReference type="ARBA" id="ARBA00023002"/>
    </source>
</evidence>
<dbReference type="AlphaFoldDB" id="A0A6A6WKI0"/>
<keyword evidence="3" id="KW-0560">Oxidoreductase</keyword>
<protein>
    <submittedName>
        <fullName evidence="5">FAD/NAD(P)-binding domain-containing protein</fullName>
    </submittedName>
</protein>
<dbReference type="EMBL" id="ML996565">
    <property type="protein sequence ID" value="KAF2762663.1"/>
    <property type="molecule type" value="Genomic_DNA"/>
</dbReference>
<dbReference type="GO" id="GO:0016709">
    <property type="term" value="F:oxidoreductase activity, acting on paired donors, with incorporation or reduction of molecular oxygen, NAD(P)H as one donor, and incorporation of one atom of oxygen"/>
    <property type="evidence" value="ECO:0007669"/>
    <property type="project" value="UniProtKB-ARBA"/>
</dbReference>
<organism evidence="5 6">
    <name type="scientific">Pseudovirgaria hyperparasitica</name>
    <dbReference type="NCBI Taxonomy" id="470096"/>
    <lineage>
        <taxon>Eukaryota</taxon>
        <taxon>Fungi</taxon>
        <taxon>Dikarya</taxon>
        <taxon>Ascomycota</taxon>
        <taxon>Pezizomycotina</taxon>
        <taxon>Dothideomycetes</taxon>
        <taxon>Dothideomycetes incertae sedis</taxon>
        <taxon>Acrospermales</taxon>
        <taxon>Acrospermaceae</taxon>
        <taxon>Pseudovirgaria</taxon>
    </lineage>
</organism>
<feature type="domain" description="FAD-binding" evidence="4">
    <location>
        <begin position="8"/>
        <end position="238"/>
    </location>
</feature>
<dbReference type="Gene3D" id="3.50.50.60">
    <property type="entry name" value="FAD/NAD(P)-binding domain"/>
    <property type="match status" value="2"/>
</dbReference>
<evidence type="ECO:0000313" key="6">
    <source>
        <dbReference type="Proteomes" id="UP000799437"/>
    </source>
</evidence>
<dbReference type="InterPro" id="IPR002938">
    <property type="entry name" value="FAD-bd"/>
</dbReference>
<dbReference type="SUPFAM" id="SSF51905">
    <property type="entry name" value="FAD/NAD(P)-binding domain"/>
    <property type="match status" value="1"/>
</dbReference>
<dbReference type="PANTHER" id="PTHR43004:SF17">
    <property type="entry name" value="PUTATIVE-RELATED"/>
    <property type="match status" value="1"/>
</dbReference>
<gene>
    <name evidence="5" type="ORF">EJ05DRAFT_459422</name>
</gene>
<evidence type="ECO:0000256" key="2">
    <source>
        <dbReference type="ARBA" id="ARBA00022827"/>
    </source>
</evidence>
<dbReference type="Pfam" id="PF01494">
    <property type="entry name" value="FAD_binding_3"/>
    <property type="match status" value="2"/>
</dbReference>
<dbReference type="Proteomes" id="UP000799437">
    <property type="component" value="Unassembled WGS sequence"/>
</dbReference>
<dbReference type="PANTHER" id="PTHR43004">
    <property type="entry name" value="TRK SYSTEM POTASSIUM UPTAKE PROTEIN"/>
    <property type="match status" value="1"/>
</dbReference>
<evidence type="ECO:0000313" key="5">
    <source>
        <dbReference type="EMBL" id="KAF2762663.1"/>
    </source>
</evidence>
<dbReference type="OrthoDB" id="2096480at2759"/>
<dbReference type="GeneID" id="54483630"/>
<evidence type="ECO:0000259" key="4">
    <source>
        <dbReference type="Pfam" id="PF01494"/>
    </source>
</evidence>
<reference evidence="5" key="1">
    <citation type="journal article" date="2020" name="Stud. Mycol.">
        <title>101 Dothideomycetes genomes: a test case for predicting lifestyles and emergence of pathogens.</title>
        <authorList>
            <person name="Haridas S."/>
            <person name="Albert R."/>
            <person name="Binder M."/>
            <person name="Bloem J."/>
            <person name="Labutti K."/>
            <person name="Salamov A."/>
            <person name="Andreopoulos B."/>
            <person name="Baker S."/>
            <person name="Barry K."/>
            <person name="Bills G."/>
            <person name="Bluhm B."/>
            <person name="Cannon C."/>
            <person name="Castanera R."/>
            <person name="Culley D."/>
            <person name="Daum C."/>
            <person name="Ezra D."/>
            <person name="Gonzalez J."/>
            <person name="Henrissat B."/>
            <person name="Kuo A."/>
            <person name="Liang C."/>
            <person name="Lipzen A."/>
            <person name="Lutzoni F."/>
            <person name="Magnuson J."/>
            <person name="Mondo S."/>
            <person name="Nolan M."/>
            <person name="Ohm R."/>
            <person name="Pangilinan J."/>
            <person name="Park H.-J."/>
            <person name="Ramirez L."/>
            <person name="Alfaro M."/>
            <person name="Sun H."/>
            <person name="Tritt A."/>
            <person name="Yoshinaga Y."/>
            <person name="Zwiers L.-H."/>
            <person name="Turgeon B."/>
            <person name="Goodwin S."/>
            <person name="Spatafora J."/>
            <person name="Crous P."/>
            <person name="Grigoriev I."/>
        </authorList>
    </citation>
    <scope>NUCLEOTIDE SEQUENCE</scope>
    <source>
        <strain evidence="5">CBS 121739</strain>
    </source>
</reference>
<feature type="domain" description="FAD-binding" evidence="4">
    <location>
        <begin position="318"/>
        <end position="378"/>
    </location>
</feature>
<dbReference type="RefSeq" id="XP_033605114.1">
    <property type="nucleotide sequence ID" value="XM_033742576.1"/>
</dbReference>
<proteinExistence type="predicted"/>
<name>A0A6A6WKI0_9PEZI</name>
<dbReference type="GO" id="GO:0071949">
    <property type="term" value="F:FAD binding"/>
    <property type="evidence" value="ECO:0007669"/>
    <property type="project" value="InterPro"/>
</dbReference>